<reference evidence="1" key="1">
    <citation type="submission" date="2014-12" db="EMBL/GenBank/DDBJ databases">
        <title>Insight into the proteome of Arion vulgaris.</title>
        <authorList>
            <person name="Aradska J."/>
            <person name="Bulat T."/>
            <person name="Smidak R."/>
            <person name="Sarate P."/>
            <person name="Gangsoo J."/>
            <person name="Sialana F."/>
            <person name="Bilban M."/>
            <person name="Lubec G."/>
        </authorList>
    </citation>
    <scope>NUCLEOTIDE SEQUENCE</scope>
    <source>
        <tissue evidence="1">Skin</tissue>
    </source>
</reference>
<dbReference type="EMBL" id="HACG01027496">
    <property type="protein sequence ID" value="CEK74361.1"/>
    <property type="molecule type" value="Transcribed_RNA"/>
</dbReference>
<name>A0A0B7A2P5_9EUPU</name>
<dbReference type="AlphaFoldDB" id="A0A0B7A2P5"/>
<organism evidence="1">
    <name type="scientific">Arion vulgaris</name>
    <dbReference type="NCBI Taxonomy" id="1028688"/>
    <lineage>
        <taxon>Eukaryota</taxon>
        <taxon>Metazoa</taxon>
        <taxon>Spiralia</taxon>
        <taxon>Lophotrochozoa</taxon>
        <taxon>Mollusca</taxon>
        <taxon>Gastropoda</taxon>
        <taxon>Heterobranchia</taxon>
        <taxon>Euthyneura</taxon>
        <taxon>Panpulmonata</taxon>
        <taxon>Eupulmonata</taxon>
        <taxon>Stylommatophora</taxon>
        <taxon>Helicina</taxon>
        <taxon>Arionoidea</taxon>
        <taxon>Arionidae</taxon>
        <taxon>Arion</taxon>
    </lineage>
</organism>
<accession>A0A0B7A2P5</accession>
<protein>
    <submittedName>
        <fullName evidence="1">Uncharacterized protein</fullName>
    </submittedName>
</protein>
<gene>
    <name evidence="1" type="primary">ORF90732</name>
</gene>
<sequence>MLGVSVEELTVVLQPETSVETQSVSSDEDSASFSCSLWRQNVYYHCRLVREKYILTANH</sequence>
<proteinExistence type="predicted"/>
<evidence type="ECO:0000313" key="1">
    <source>
        <dbReference type="EMBL" id="CEK74361.1"/>
    </source>
</evidence>